<proteinExistence type="predicted"/>
<name>G3H5G1_CRIGR</name>
<protein>
    <submittedName>
        <fullName evidence="2">Uncharacterized protein</fullName>
    </submittedName>
</protein>
<feature type="chain" id="PRO_5003444268" evidence="1">
    <location>
        <begin position="22"/>
        <end position="55"/>
    </location>
</feature>
<dbReference type="Proteomes" id="UP000001075">
    <property type="component" value="Unassembled WGS sequence"/>
</dbReference>
<accession>G3H5G1</accession>
<organism evidence="2 3">
    <name type="scientific">Cricetulus griseus</name>
    <name type="common">Chinese hamster</name>
    <name type="synonym">Cricetulus barabensis griseus</name>
    <dbReference type="NCBI Taxonomy" id="10029"/>
    <lineage>
        <taxon>Eukaryota</taxon>
        <taxon>Metazoa</taxon>
        <taxon>Chordata</taxon>
        <taxon>Craniata</taxon>
        <taxon>Vertebrata</taxon>
        <taxon>Euteleostomi</taxon>
        <taxon>Mammalia</taxon>
        <taxon>Eutheria</taxon>
        <taxon>Euarchontoglires</taxon>
        <taxon>Glires</taxon>
        <taxon>Rodentia</taxon>
        <taxon>Myomorpha</taxon>
        <taxon>Muroidea</taxon>
        <taxon>Cricetidae</taxon>
        <taxon>Cricetinae</taxon>
        <taxon>Cricetulus</taxon>
    </lineage>
</organism>
<evidence type="ECO:0000256" key="1">
    <source>
        <dbReference type="SAM" id="SignalP"/>
    </source>
</evidence>
<dbReference type="InParanoid" id="G3H5G1"/>
<evidence type="ECO:0000313" key="3">
    <source>
        <dbReference type="Proteomes" id="UP000001075"/>
    </source>
</evidence>
<gene>
    <name evidence="2" type="ORF">I79_005542</name>
</gene>
<sequence>MFALVIGNELLVCLELLCVQTWLLTDPEDWSVLRRFRPLVPFLEARRRMLSHRPV</sequence>
<reference evidence="3" key="1">
    <citation type="journal article" date="2011" name="Nat. Biotechnol.">
        <title>The genomic sequence of the Chinese hamster ovary (CHO)-K1 cell line.</title>
        <authorList>
            <person name="Xu X."/>
            <person name="Nagarajan H."/>
            <person name="Lewis N.E."/>
            <person name="Pan S."/>
            <person name="Cai Z."/>
            <person name="Liu X."/>
            <person name="Chen W."/>
            <person name="Xie M."/>
            <person name="Wang W."/>
            <person name="Hammond S."/>
            <person name="Andersen M.R."/>
            <person name="Neff N."/>
            <person name="Passarelli B."/>
            <person name="Koh W."/>
            <person name="Fan H.C."/>
            <person name="Wang J."/>
            <person name="Gui Y."/>
            <person name="Lee K.H."/>
            <person name="Betenbaugh M.J."/>
            <person name="Quake S.R."/>
            <person name="Famili I."/>
            <person name="Palsson B.O."/>
            <person name="Wang J."/>
        </authorList>
    </citation>
    <scope>NUCLEOTIDE SEQUENCE [LARGE SCALE GENOMIC DNA]</scope>
    <source>
        <strain evidence="3">CHO K1 cell line</strain>
    </source>
</reference>
<feature type="signal peptide" evidence="1">
    <location>
        <begin position="1"/>
        <end position="21"/>
    </location>
</feature>
<keyword evidence="1" id="KW-0732">Signal</keyword>
<dbReference type="AlphaFoldDB" id="G3H5G1"/>
<evidence type="ECO:0000313" key="2">
    <source>
        <dbReference type="EMBL" id="EGV99630.1"/>
    </source>
</evidence>
<dbReference type="EMBL" id="JH000159">
    <property type="protein sequence ID" value="EGV99630.1"/>
    <property type="molecule type" value="Genomic_DNA"/>
</dbReference>